<proteinExistence type="predicted"/>
<protein>
    <submittedName>
        <fullName evidence="2">HIT-type domain-containing protein</fullName>
    </submittedName>
</protein>
<dbReference type="EMBL" id="WIXE01025371">
    <property type="protein sequence ID" value="KAK5964751.1"/>
    <property type="molecule type" value="Genomic_DNA"/>
</dbReference>
<feature type="compositionally biased region" description="Acidic residues" evidence="1">
    <location>
        <begin position="20"/>
        <end position="33"/>
    </location>
</feature>
<evidence type="ECO:0000313" key="3">
    <source>
        <dbReference type="Proteomes" id="UP001331761"/>
    </source>
</evidence>
<feature type="compositionally biased region" description="Acidic residues" evidence="1">
    <location>
        <begin position="48"/>
        <end position="59"/>
    </location>
</feature>
<accession>A0AAN8EMY4</accession>
<keyword evidence="3" id="KW-1185">Reference proteome</keyword>
<sequence>MAAEVVNSCAEEENHSSQGDSEEEEGEIIDTDDGFIPLSQEISKCDDSQDTTSDDDEPPEEILNRVAKQKAEETGLIEPVLDPKLCAMCQKTPHKYRCVF</sequence>
<organism evidence="2 3">
    <name type="scientific">Trichostrongylus colubriformis</name>
    <name type="common">Black scour worm</name>
    <dbReference type="NCBI Taxonomy" id="6319"/>
    <lineage>
        <taxon>Eukaryota</taxon>
        <taxon>Metazoa</taxon>
        <taxon>Ecdysozoa</taxon>
        <taxon>Nematoda</taxon>
        <taxon>Chromadorea</taxon>
        <taxon>Rhabditida</taxon>
        <taxon>Rhabditina</taxon>
        <taxon>Rhabditomorpha</taxon>
        <taxon>Strongyloidea</taxon>
        <taxon>Trichostrongylidae</taxon>
        <taxon>Trichostrongylus</taxon>
    </lineage>
</organism>
<evidence type="ECO:0000313" key="2">
    <source>
        <dbReference type="EMBL" id="KAK5964751.1"/>
    </source>
</evidence>
<reference evidence="2 3" key="1">
    <citation type="submission" date="2019-10" db="EMBL/GenBank/DDBJ databases">
        <title>Assembly and Annotation for the nematode Trichostrongylus colubriformis.</title>
        <authorList>
            <person name="Martin J."/>
        </authorList>
    </citation>
    <scope>NUCLEOTIDE SEQUENCE [LARGE SCALE GENOMIC DNA]</scope>
    <source>
        <strain evidence="2">G859</strain>
        <tissue evidence="2">Whole worm</tissue>
    </source>
</reference>
<name>A0AAN8EMY4_TRICO</name>
<dbReference type="Proteomes" id="UP001331761">
    <property type="component" value="Unassembled WGS sequence"/>
</dbReference>
<gene>
    <name evidence="2" type="ORF">GCK32_013083</name>
</gene>
<evidence type="ECO:0000256" key="1">
    <source>
        <dbReference type="SAM" id="MobiDB-lite"/>
    </source>
</evidence>
<dbReference type="AlphaFoldDB" id="A0AAN8EMY4"/>
<feature type="region of interest" description="Disordered" evidence="1">
    <location>
        <begin position="1"/>
        <end position="59"/>
    </location>
</feature>
<comment type="caution">
    <text evidence="2">The sequence shown here is derived from an EMBL/GenBank/DDBJ whole genome shotgun (WGS) entry which is preliminary data.</text>
</comment>